<organism evidence="1 2">
    <name type="scientific">Gimesia panareensis</name>
    <dbReference type="NCBI Taxonomy" id="2527978"/>
    <lineage>
        <taxon>Bacteria</taxon>
        <taxon>Pseudomonadati</taxon>
        <taxon>Planctomycetota</taxon>
        <taxon>Planctomycetia</taxon>
        <taxon>Planctomycetales</taxon>
        <taxon>Planctomycetaceae</taxon>
        <taxon>Gimesia</taxon>
    </lineage>
</organism>
<name>A0A518FS77_9PLAN</name>
<dbReference type="Proteomes" id="UP000320839">
    <property type="component" value="Chromosome"/>
</dbReference>
<sequence length="288" mass="34032">MHQDPEFRQSRALRDLEWAIESPSLITDSADDIQPPRLPDFDQIDIRELESFLVPYSRFRIGEYFEGLILYWLERIRGVKIIAQHQQVFENGQTVGEIDFLFEDESGVLTHWETAVKFYLYWPAANRTGSHFVGPNVKDTFEKKIHRLFEHQLPLSQQHYPEVIHRRALVKGCIFYHPDDERPRELPARLAPEHAQAFWLRFAELFRFLAQAQNPLFLIREKPDWLSPALCSPADPDLLSYDKLQHHLETHFQKSPRPILISVLTEQDSLCQEIERAFIVPDHWPHIH</sequence>
<proteinExistence type="predicted"/>
<accession>A0A518FS77</accession>
<dbReference type="InterPro" id="IPR015003">
    <property type="entry name" value="DUF1853"/>
</dbReference>
<evidence type="ECO:0000313" key="1">
    <source>
        <dbReference type="EMBL" id="QDV19198.1"/>
    </source>
</evidence>
<dbReference type="OrthoDB" id="378654at2"/>
<evidence type="ECO:0008006" key="3">
    <source>
        <dbReference type="Google" id="ProtNLM"/>
    </source>
</evidence>
<dbReference type="RefSeq" id="WP_145457264.1">
    <property type="nucleotide sequence ID" value="NZ_CP036317.1"/>
</dbReference>
<dbReference type="AlphaFoldDB" id="A0A518FS77"/>
<protein>
    <recommendedName>
        <fullName evidence="3">DUF1853 domain-containing protein</fullName>
    </recommendedName>
</protein>
<evidence type="ECO:0000313" key="2">
    <source>
        <dbReference type="Proteomes" id="UP000320839"/>
    </source>
</evidence>
<gene>
    <name evidence="1" type="ORF">Pan153_38630</name>
</gene>
<dbReference type="Pfam" id="PF08907">
    <property type="entry name" value="DUF1853"/>
    <property type="match status" value="1"/>
</dbReference>
<reference evidence="1 2" key="1">
    <citation type="submission" date="2019-02" db="EMBL/GenBank/DDBJ databases">
        <title>Deep-cultivation of Planctomycetes and their phenomic and genomic characterization uncovers novel biology.</title>
        <authorList>
            <person name="Wiegand S."/>
            <person name="Jogler M."/>
            <person name="Boedeker C."/>
            <person name="Pinto D."/>
            <person name="Vollmers J."/>
            <person name="Rivas-Marin E."/>
            <person name="Kohn T."/>
            <person name="Peeters S.H."/>
            <person name="Heuer A."/>
            <person name="Rast P."/>
            <person name="Oberbeckmann S."/>
            <person name="Bunk B."/>
            <person name="Jeske O."/>
            <person name="Meyerdierks A."/>
            <person name="Storesund J.E."/>
            <person name="Kallscheuer N."/>
            <person name="Luecker S."/>
            <person name="Lage O.M."/>
            <person name="Pohl T."/>
            <person name="Merkel B.J."/>
            <person name="Hornburger P."/>
            <person name="Mueller R.-W."/>
            <person name="Bruemmer F."/>
            <person name="Labrenz M."/>
            <person name="Spormann A.M."/>
            <person name="Op den Camp H."/>
            <person name="Overmann J."/>
            <person name="Amann R."/>
            <person name="Jetten M.S.M."/>
            <person name="Mascher T."/>
            <person name="Medema M.H."/>
            <person name="Devos D.P."/>
            <person name="Kaster A.-K."/>
            <person name="Ovreas L."/>
            <person name="Rohde M."/>
            <person name="Galperin M.Y."/>
            <person name="Jogler C."/>
        </authorList>
    </citation>
    <scope>NUCLEOTIDE SEQUENCE [LARGE SCALE GENOMIC DNA]</scope>
    <source>
        <strain evidence="1 2">Pan153</strain>
    </source>
</reference>
<dbReference type="EMBL" id="CP036317">
    <property type="protein sequence ID" value="QDV19198.1"/>
    <property type="molecule type" value="Genomic_DNA"/>
</dbReference>